<keyword evidence="1" id="KW-0812">Transmembrane</keyword>
<feature type="signal peptide" evidence="2">
    <location>
        <begin position="1"/>
        <end position="20"/>
    </location>
</feature>
<name>A0AAE3QYT4_9BACT</name>
<keyword evidence="2" id="KW-0732">Signal</keyword>
<evidence type="ECO:0000256" key="2">
    <source>
        <dbReference type="SAM" id="SignalP"/>
    </source>
</evidence>
<dbReference type="RefSeq" id="WP_313989333.1">
    <property type="nucleotide sequence ID" value="NZ_JASJOS010000026.1"/>
</dbReference>
<feature type="chain" id="PRO_5041938421" evidence="2">
    <location>
        <begin position="21"/>
        <end position="230"/>
    </location>
</feature>
<dbReference type="Proteomes" id="UP001241110">
    <property type="component" value="Unassembled WGS sequence"/>
</dbReference>
<dbReference type="AlphaFoldDB" id="A0AAE3QYT4"/>
<evidence type="ECO:0000313" key="3">
    <source>
        <dbReference type="EMBL" id="MDJ1486020.1"/>
    </source>
</evidence>
<keyword evidence="1" id="KW-0472">Membrane</keyword>
<comment type="caution">
    <text evidence="3">The sequence shown here is derived from an EMBL/GenBank/DDBJ whole genome shotgun (WGS) entry which is preliminary data.</text>
</comment>
<protein>
    <submittedName>
        <fullName evidence="3">Uncharacterized protein</fullName>
    </submittedName>
</protein>
<gene>
    <name evidence="3" type="ORF">QNI16_36400</name>
</gene>
<dbReference type="EMBL" id="JASJOS010000026">
    <property type="protein sequence ID" value="MDJ1486020.1"/>
    <property type="molecule type" value="Genomic_DNA"/>
</dbReference>
<reference evidence="3" key="1">
    <citation type="submission" date="2023-05" db="EMBL/GenBank/DDBJ databases">
        <authorList>
            <person name="Zhang X."/>
        </authorList>
    </citation>
    <scope>NUCLEOTIDE SEQUENCE</scope>
    <source>
        <strain evidence="3">YF14B1</strain>
    </source>
</reference>
<organism evidence="3 4">
    <name type="scientific">Xanthocytophaga flava</name>
    <dbReference type="NCBI Taxonomy" id="3048013"/>
    <lineage>
        <taxon>Bacteria</taxon>
        <taxon>Pseudomonadati</taxon>
        <taxon>Bacteroidota</taxon>
        <taxon>Cytophagia</taxon>
        <taxon>Cytophagales</taxon>
        <taxon>Rhodocytophagaceae</taxon>
        <taxon>Xanthocytophaga</taxon>
    </lineage>
</organism>
<proteinExistence type="predicted"/>
<accession>A0AAE3QYT4</accession>
<feature type="transmembrane region" description="Helical" evidence="1">
    <location>
        <begin position="203"/>
        <end position="224"/>
    </location>
</feature>
<evidence type="ECO:0000256" key="1">
    <source>
        <dbReference type="SAM" id="Phobius"/>
    </source>
</evidence>
<evidence type="ECO:0000313" key="4">
    <source>
        <dbReference type="Proteomes" id="UP001241110"/>
    </source>
</evidence>
<keyword evidence="1" id="KW-1133">Transmembrane helix</keyword>
<sequence length="230" mass="25854">MKKILAACLLCCVSVHLLTAQTWNKTPIKEVATIEFPLSTQTVDANGQYAIGGYNDSLSFIVMFAELPADRDPKKEGTDDISVLRSFIDGHLRAEQAKSIRETNFTVNGQAGIEIYHTSPSNPMQRNRSSRYLRAMKYKNYLIGYEVMTFPDLEDNKSIEATRKHFFDSFQLNAIDSATTTEITSSSSKPIAGDSIDAIAYKIGYIAFRLFMVGIIVLIGIFIFRRIRKQ</sequence>